<accession>A0A6J6DKM3</accession>
<dbReference type="Pfam" id="PF02607">
    <property type="entry name" value="B12-binding_2"/>
    <property type="match status" value="1"/>
</dbReference>
<dbReference type="InterPro" id="IPR036594">
    <property type="entry name" value="Meth_synthase_dom"/>
</dbReference>
<dbReference type="EMBL" id="CAEZSR010000072">
    <property type="protein sequence ID" value="CAB4564641.1"/>
    <property type="molecule type" value="Genomic_DNA"/>
</dbReference>
<dbReference type="AlphaFoldDB" id="A0A6J6DKM3"/>
<dbReference type="Pfam" id="PF02310">
    <property type="entry name" value="B12-binding"/>
    <property type="match status" value="1"/>
</dbReference>
<name>A0A6J6DKM3_9ZZZZ</name>
<sequence length="333" mass="35779">MQQVLDRYTVAALAGDRASAAEVATGLLSRDIAPEKIIGHLLAPSQVDVGNRWLEQSCSVGAEHTATFVTESILASLAVGLEPPVTEGRMIMVCAEGEWHGLPARMAAELLMLQGWRVTFLGPATPANHLRAYLADADADVVGVSCSIASNLPGAARTVRVARRLGFTTIVGGAAFGTSATRARAIGADGWASSVNTRFDLDSVVWRNVRELDHDAEWAMIEHERLELTRQAMRWLSDHHPQILATGGSWLEHVVGDLDEIIRHASAALLCDDRSILVEHRQWLGRLMVASGLRDAAATVGFDAVASVLRHVSPNASAMVSRAAAEVPLDRRP</sequence>
<dbReference type="Gene3D" id="3.40.50.280">
    <property type="entry name" value="Cobalamin-binding domain"/>
    <property type="match status" value="1"/>
</dbReference>
<organism evidence="2">
    <name type="scientific">freshwater metagenome</name>
    <dbReference type="NCBI Taxonomy" id="449393"/>
    <lineage>
        <taxon>unclassified sequences</taxon>
        <taxon>metagenomes</taxon>
        <taxon>ecological metagenomes</taxon>
    </lineage>
</organism>
<dbReference type="InterPro" id="IPR003759">
    <property type="entry name" value="Cbl-bd_cap"/>
</dbReference>
<evidence type="ECO:0000313" key="2">
    <source>
        <dbReference type="EMBL" id="CAB4564641.1"/>
    </source>
</evidence>
<evidence type="ECO:0000259" key="1">
    <source>
        <dbReference type="PROSITE" id="PS51332"/>
    </source>
</evidence>
<dbReference type="InterPro" id="IPR006158">
    <property type="entry name" value="Cobalamin-bd"/>
</dbReference>
<protein>
    <submittedName>
        <fullName evidence="2">Unannotated protein</fullName>
    </submittedName>
</protein>
<dbReference type="InterPro" id="IPR036724">
    <property type="entry name" value="Cobalamin-bd_sf"/>
</dbReference>
<reference evidence="2" key="1">
    <citation type="submission" date="2020-05" db="EMBL/GenBank/DDBJ databases">
        <authorList>
            <person name="Chiriac C."/>
            <person name="Salcher M."/>
            <person name="Ghai R."/>
            <person name="Kavagutti S V."/>
        </authorList>
    </citation>
    <scope>NUCLEOTIDE SEQUENCE</scope>
</reference>
<dbReference type="GO" id="GO:0046872">
    <property type="term" value="F:metal ion binding"/>
    <property type="evidence" value="ECO:0007669"/>
    <property type="project" value="InterPro"/>
</dbReference>
<feature type="domain" description="B12-binding" evidence="1">
    <location>
        <begin position="87"/>
        <end position="219"/>
    </location>
</feature>
<gene>
    <name evidence="2" type="ORF">UFOPK1493_02009</name>
</gene>
<dbReference type="SUPFAM" id="SSF52242">
    <property type="entry name" value="Cobalamin (vitamin B12)-binding domain"/>
    <property type="match status" value="1"/>
</dbReference>
<dbReference type="CDD" id="cd02065">
    <property type="entry name" value="B12-binding_like"/>
    <property type="match status" value="1"/>
</dbReference>
<dbReference type="Gene3D" id="1.10.1240.10">
    <property type="entry name" value="Methionine synthase domain"/>
    <property type="match status" value="1"/>
</dbReference>
<dbReference type="PROSITE" id="PS51332">
    <property type="entry name" value="B12_BINDING"/>
    <property type="match status" value="1"/>
</dbReference>
<dbReference type="GO" id="GO:0031419">
    <property type="term" value="F:cobalamin binding"/>
    <property type="evidence" value="ECO:0007669"/>
    <property type="project" value="InterPro"/>
</dbReference>
<proteinExistence type="predicted"/>